<dbReference type="AlphaFoldDB" id="A0A2P2Q2M6"/>
<dbReference type="EMBL" id="GGEC01080751">
    <property type="protein sequence ID" value="MBX61235.1"/>
    <property type="molecule type" value="Transcribed_RNA"/>
</dbReference>
<sequence length="30" mass="3269">MFGRSKSPLKSINNFQVESILPSKSTASTI</sequence>
<proteinExistence type="predicted"/>
<evidence type="ECO:0000313" key="1">
    <source>
        <dbReference type="EMBL" id="MBX61235.1"/>
    </source>
</evidence>
<reference evidence="1" key="1">
    <citation type="submission" date="2018-02" db="EMBL/GenBank/DDBJ databases">
        <title>Rhizophora mucronata_Transcriptome.</title>
        <authorList>
            <person name="Meera S.P."/>
            <person name="Sreeshan A."/>
            <person name="Augustine A."/>
        </authorList>
    </citation>
    <scope>NUCLEOTIDE SEQUENCE</scope>
    <source>
        <tissue evidence="1">Leaf</tissue>
    </source>
</reference>
<name>A0A2P2Q2M6_RHIMU</name>
<organism evidence="1">
    <name type="scientific">Rhizophora mucronata</name>
    <name type="common">Asiatic mangrove</name>
    <dbReference type="NCBI Taxonomy" id="61149"/>
    <lineage>
        <taxon>Eukaryota</taxon>
        <taxon>Viridiplantae</taxon>
        <taxon>Streptophyta</taxon>
        <taxon>Embryophyta</taxon>
        <taxon>Tracheophyta</taxon>
        <taxon>Spermatophyta</taxon>
        <taxon>Magnoliopsida</taxon>
        <taxon>eudicotyledons</taxon>
        <taxon>Gunneridae</taxon>
        <taxon>Pentapetalae</taxon>
        <taxon>rosids</taxon>
        <taxon>fabids</taxon>
        <taxon>Malpighiales</taxon>
        <taxon>Rhizophoraceae</taxon>
        <taxon>Rhizophora</taxon>
    </lineage>
</organism>
<accession>A0A2P2Q2M6</accession>
<protein>
    <submittedName>
        <fullName evidence="1">Uncharacterized protein</fullName>
    </submittedName>
</protein>